<dbReference type="AlphaFoldDB" id="A0AAE1NUZ5"/>
<protein>
    <submittedName>
        <fullName evidence="1">Uncharacterized protein</fullName>
    </submittedName>
</protein>
<name>A0AAE1NUZ5_9EUCA</name>
<sequence>MGGPSVWVSYTVMARLWRRPVPFIQLSHSCPQSREGIFKLSSNILVPCFGVRRLLLELLRRSSTTITTTANTKRSTNVYVFY</sequence>
<reference evidence="1" key="1">
    <citation type="submission" date="2023-11" db="EMBL/GenBank/DDBJ databases">
        <title>Genome assemblies of two species of porcelain crab, Petrolisthes cinctipes and Petrolisthes manimaculis (Anomura: Porcellanidae).</title>
        <authorList>
            <person name="Angst P."/>
        </authorList>
    </citation>
    <scope>NUCLEOTIDE SEQUENCE</scope>
    <source>
        <strain evidence="1">PB745_02</strain>
        <tissue evidence="1">Gill</tissue>
    </source>
</reference>
<proteinExistence type="predicted"/>
<dbReference type="Proteomes" id="UP001292094">
    <property type="component" value="Unassembled WGS sequence"/>
</dbReference>
<evidence type="ECO:0000313" key="2">
    <source>
        <dbReference type="Proteomes" id="UP001292094"/>
    </source>
</evidence>
<evidence type="ECO:0000313" key="1">
    <source>
        <dbReference type="EMBL" id="KAK4296775.1"/>
    </source>
</evidence>
<dbReference type="EMBL" id="JAWZYT010003775">
    <property type="protein sequence ID" value="KAK4296775.1"/>
    <property type="molecule type" value="Genomic_DNA"/>
</dbReference>
<accession>A0AAE1NUZ5</accession>
<keyword evidence="2" id="KW-1185">Reference proteome</keyword>
<organism evidence="1 2">
    <name type="scientific">Petrolisthes manimaculis</name>
    <dbReference type="NCBI Taxonomy" id="1843537"/>
    <lineage>
        <taxon>Eukaryota</taxon>
        <taxon>Metazoa</taxon>
        <taxon>Ecdysozoa</taxon>
        <taxon>Arthropoda</taxon>
        <taxon>Crustacea</taxon>
        <taxon>Multicrustacea</taxon>
        <taxon>Malacostraca</taxon>
        <taxon>Eumalacostraca</taxon>
        <taxon>Eucarida</taxon>
        <taxon>Decapoda</taxon>
        <taxon>Pleocyemata</taxon>
        <taxon>Anomura</taxon>
        <taxon>Galatheoidea</taxon>
        <taxon>Porcellanidae</taxon>
        <taxon>Petrolisthes</taxon>
    </lineage>
</organism>
<gene>
    <name evidence="1" type="ORF">Pmani_030762</name>
</gene>
<comment type="caution">
    <text evidence="1">The sequence shown here is derived from an EMBL/GenBank/DDBJ whole genome shotgun (WGS) entry which is preliminary data.</text>
</comment>